<evidence type="ECO:0000313" key="2">
    <source>
        <dbReference type="EMBL" id="PPQ66565.1"/>
    </source>
</evidence>
<name>A0A409VJY3_9AGAR</name>
<evidence type="ECO:0000313" key="3">
    <source>
        <dbReference type="Proteomes" id="UP000284842"/>
    </source>
</evidence>
<dbReference type="EMBL" id="NHTK01006040">
    <property type="protein sequence ID" value="PPQ66565.1"/>
    <property type="molecule type" value="Genomic_DNA"/>
</dbReference>
<proteinExistence type="predicted"/>
<comment type="caution">
    <text evidence="2">The sequence shown here is derived from an EMBL/GenBank/DDBJ whole genome shotgun (WGS) entry which is preliminary data.</text>
</comment>
<protein>
    <recommendedName>
        <fullName evidence="4">F-box domain-containing protein</fullName>
    </recommendedName>
</protein>
<sequence length="594" mass="67935">MSPTTPPSTYSHKSGYTDNIVDEAIHEQGRSDVSTSDRRLLDQPQHQSDLNTLKLGHNCPALNPVMAGSPSTLECLCIDPRELTGERVNESMRQVEDEQLLVKPRHEDAQLRKVSVIDCLPLEVLSEIFFLCLPVSTFIQPSTQQGPLLFNQVCSLWRQVCISSPRLWGSLCTMRREIPAFDSGTPPSFEDISRKDRNWNALVSLWISRSRDIPMQIRAKLAEGEADEALWDIIQSAHRRWQKVDFDLSDITTYSIDPFEPGDEYPLLKSICIRDRRGVPWEAPESWSTMSNKAPMLHDFAWELPRSESIPFQRNDLQLNWAKLTRLVLYHPLTAQECFNILSSTPHIVSVTFQRISFSSEVVFATLCLPFLTSIGVTVDYTLTPQFLFDTLTLPALKDLLVNCHGDWDRQSFMGFINRSKCRLESLNFYYLSITEDDLMDYLSMHEGSLAEVTIQGPRGYITDRMLERLTDNGVDPVWCPNLQIVALYEALNCSPGSVAQMARSRLDTPNRGPTLRRKTLRIMEFYSNEIEVEQMKELKDHGLVLILYDQNGERVPFTKDDMERLRQYQKEGLVLHSYASQIGFGPTESEDVL</sequence>
<evidence type="ECO:0000256" key="1">
    <source>
        <dbReference type="SAM" id="MobiDB-lite"/>
    </source>
</evidence>
<organism evidence="2 3">
    <name type="scientific">Panaeolus cyanescens</name>
    <dbReference type="NCBI Taxonomy" id="181874"/>
    <lineage>
        <taxon>Eukaryota</taxon>
        <taxon>Fungi</taxon>
        <taxon>Dikarya</taxon>
        <taxon>Basidiomycota</taxon>
        <taxon>Agaricomycotina</taxon>
        <taxon>Agaricomycetes</taxon>
        <taxon>Agaricomycetidae</taxon>
        <taxon>Agaricales</taxon>
        <taxon>Agaricineae</taxon>
        <taxon>Galeropsidaceae</taxon>
        <taxon>Panaeolus</taxon>
    </lineage>
</organism>
<accession>A0A409VJY3</accession>
<dbReference type="AlphaFoldDB" id="A0A409VJY3"/>
<dbReference type="Proteomes" id="UP000284842">
    <property type="component" value="Unassembled WGS sequence"/>
</dbReference>
<dbReference type="InterPro" id="IPR032675">
    <property type="entry name" value="LRR_dom_sf"/>
</dbReference>
<reference evidence="2 3" key="1">
    <citation type="journal article" date="2018" name="Evol. Lett.">
        <title>Horizontal gene cluster transfer increased hallucinogenic mushroom diversity.</title>
        <authorList>
            <person name="Reynolds H.T."/>
            <person name="Vijayakumar V."/>
            <person name="Gluck-Thaler E."/>
            <person name="Korotkin H.B."/>
            <person name="Matheny P.B."/>
            <person name="Slot J.C."/>
        </authorList>
    </citation>
    <scope>NUCLEOTIDE SEQUENCE [LARGE SCALE GENOMIC DNA]</scope>
    <source>
        <strain evidence="2 3">2629</strain>
    </source>
</reference>
<dbReference type="OrthoDB" id="3139399at2759"/>
<dbReference type="Gene3D" id="3.80.10.10">
    <property type="entry name" value="Ribonuclease Inhibitor"/>
    <property type="match status" value="1"/>
</dbReference>
<keyword evidence="3" id="KW-1185">Reference proteome</keyword>
<feature type="region of interest" description="Disordered" evidence="1">
    <location>
        <begin position="28"/>
        <end position="47"/>
    </location>
</feature>
<feature type="compositionally biased region" description="Basic and acidic residues" evidence="1">
    <location>
        <begin position="28"/>
        <end position="41"/>
    </location>
</feature>
<evidence type="ECO:0008006" key="4">
    <source>
        <dbReference type="Google" id="ProtNLM"/>
    </source>
</evidence>
<dbReference type="InParanoid" id="A0A409VJY3"/>
<dbReference type="STRING" id="181874.A0A409VJY3"/>
<gene>
    <name evidence="2" type="ORF">CVT24_007131</name>
</gene>
<dbReference type="Gene3D" id="1.20.1280.50">
    <property type="match status" value="1"/>
</dbReference>